<gene>
    <name evidence="1" type="ORF">D910_12540</name>
</gene>
<accession>U4UMG4</accession>
<protein>
    <submittedName>
        <fullName evidence="1">Uncharacterized protein</fullName>
    </submittedName>
</protein>
<evidence type="ECO:0000313" key="2">
    <source>
        <dbReference type="Proteomes" id="UP000030742"/>
    </source>
</evidence>
<proteinExistence type="predicted"/>
<evidence type="ECO:0000313" key="1">
    <source>
        <dbReference type="EMBL" id="ERL95274.1"/>
    </source>
</evidence>
<organism evidence="1 2">
    <name type="scientific">Dendroctonus ponderosae</name>
    <name type="common">Mountain pine beetle</name>
    <dbReference type="NCBI Taxonomy" id="77166"/>
    <lineage>
        <taxon>Eukaryota</taxon>
        <taxon>Metazoa</taxon>
        <taxon>Ecdysozoa</taxon>
        <taxon>Arthropoda</taxon>
        <taxon>Hexapoda</taxon>
        <taxon>Insecta</taxon>
        <taxon>Pterygota</taxon>
        <taxon>Neoptera</taxon>
        <taxon>Endopterygota</taxon>
        <taxon>Coleoptera</taxon>
        <taxon>Polyphaga</taxon>
        <taxon>Cucujiformia</taxon>
        <taxon>Curculionidae</taxon>
        <taxon>Scolytinae</taxon>
        <taxon>Dendroctonus</taxon>
    </lineage>
</organism>
<name>U4UMG4_DENPD</name>
<dbReference type="EMBL" id="KB632415">
    <property type="protein sequence ID" value="ERL95274.1"/>
    <property type="molecule type" value="Genomic_DNA"/>
</dbReference>
<sequence>MAIDAPWFVRNRQIYRDLEWEPLRDLLKGKAATTFEKAENHPFEELRNAQLASMERMRGEGIRMPELNYSDRRPQVLKDNSWKLAVKNGGFLVAAARQTKKKKSVRPSQVPHGDSGLLLDFDFLYVGFHLDTSRTNGNSRLGYGIPEKWRIFAGRRESMRANINTARRPDSGICNSQIHANLQIETVQQFVSKVHENFKTRVLNHPNPLIKDTFTQTIPNQRYLTPTSLMADPPGITRLKQVIPDISNLLEST</sequence>
<reference evidence="1 2" key="1">
    <citation type="journal article" date="2013" name="Genome Biol.">
        <title>Draft genome of the mountain pine beetle, Dendroctonus ponderosae Hopkins, a major forest pest.</title>
        <authorList>
            <person name="Keeling C.I."/>
            <person name="Yuen M.M."/>
            <person name="Liao N.Y."/>
            <person name="Docking T.R."/>
            <person name="Chan S.K."/>
            <person name="Taylor G.A."/>
            <person name="Palmquist D.L."/>
            <person name="Jackman S.D."/>
            <person name="Nguyen A."/>
            <person name="Li M."/>
            <person name="Henderson H."/>
            <person name="Janes J.K."/>
            <person name="Zhao Y."/>
            <person name="Pandoh P."/>
            <person name="Moore R."/>
            <person name="Sperling F.A."/>
            <person name="Huber D.P."/>
            <person name="Birol I."/>
            <person name="Jones S.J."/>
            <person name="Bohlmann J."/>
        </authorList>
    </citation>
    <scope>NUCLEOTIDE SEQUENCE</scope>
</reference>
<dbReference type="Proteomes" id="UP000030742">
    <property type="component" value="Unassembled WGS sequence"/>
</dbReference>
<dbReference type="AlphaFoldDB" id="U4UMG4"/>